<keyword evidence="3" id="KW-0004">4Fe-4S</keyword>
<feature type="domain" description="DNA primase large subunit C-terminal" evidence="10">
    <location>
        <begin position="282"/>
        <end position="455"/>
    </location>
</feature>
<evidence type="ECO:0000256" key="4">
    <source>
        <dbReference type="ARBA" id="ARBA00022515"/>
    </source>
</evidence>
<evidence type="ECO:0000256" key="3">
    <source>
        <dbReference type="ARBA" id="ARBA00022485"/>
    </source>
</evidence>
<evidence type="ECO:0000259" key="10">
    <source>
        <dbReference type="Pfam" id="PF04104"/>
    </source>
</evidence>
<protein>
    <submittedName>
        <fullName evidence="11">Primase large subunit</fullName>
    </submittedName>
</protein>
<dbReference type="EMBL" id="CAICTM010001382">
    <property type="protein sequence ID" value="CAB9523160.1"/>
    <property type="molecule type" value="Genomic_DNA"/>
</dbReference>
<evidence type="ECO:0000313" key="12">
    <source>
        <dbReference type="Proteomes" id="UP001153069"/>
    </source>
</evidence>
<dbReference type="InterPro" id="IPR007238">
    <property type="entry name" value="DNA_primase_lsu_euk/arc"/>
</dbReference>
<organism evidence="11 12">
    <name type="scientific">Seminavis robusta</name>
    <dbReference type="NCBI Taxonomy" id="568900"/>
    <lineage>
        <taxon>Eukaryota</taxon>
        <taxon>Sar</taxon>
        <taxon>Stramenopiles</taxon>
        <taxon>Ochrophyta</taxon>
        <taxon>Bacillariophyta</taxon>
        <taxon>Bacillariophyceae</taxon>
        <taxon>Bacillariophycidae</taxon>
        <taxon>Naviculales</taxon>
        <taxon>Naviculaceae</taxon>
        <taxon>Seminavis</taxon>
    </lineage>
</organism>
<sequence>MNVVGPIKPSSSLIAGIPEEESSSKNAAFKQIQLYDEAPQVEMSLDQFEVYALKRLKVLRKLERVMNSRTANSIDGKNALKKTISEELETPELDQISHFILRAAYSLDEEKRRWFLTHETALFRFRLEQADQKVLTKSCKMFQLTPLHPKEAQEKMQLLKMLLPHDNNTRSSNQTFYKVPFTQALDLVAKRQCIVERGFAYIPASKVVSILAGKFRMLLSASLAHLAQNGILGGSNSSEAERLHPLLQNINSCLLETEPISEELGSFQASMVTPGNVPKLVQHMPLCMRTMQTGLQKDKKLRYHGRLQYGLFLKGAGLSLEDALVFFQRSFSNMTAEQWQKEYSYSIRHTYGKEGQKKSKSAYNCSGIINSQPPSHPGDHHGCPYKEYDSDKLSKLLQSLKIGSTPGDRQAIVNLQKSKHYNLACLEHFKVMHPNQEALKDISVDNIGNHPNAWFRASLAYKEYETGGAGAENNEKEGALVAGSPKAVADVAMSSA</sequence>
<comment type="cofactor">
    <cofactor evidence="1">
        <name>[4Fe-4S] cluster</name>
        <dbReference type="ChEBI" id="CHEBI:49883"/>
    </cofactor>
</comment>
<keyword evidence="6" id="KW-0479">Metal-binding</keyword>
<dbReference type="OrthoDB" id="421393at2759"/>
<keyword evidence="9" id="KW-0238">DNA-binding</keyword>
<keyword evidence="8" id="KW-0411">Iron-sulfur</keyword>
<reference evidence="11" key="1">
    <citation type="submission" date="2020-06" db="EMBL/GenBank/DDBJ databases">
        <authorList>
            <consortium name="Plant Systems Biology data submission"/>
        </authorList>
    </citation>
    <scope>NUCLEOTIDE SEQUENCE</scope>
    <source>
        <strain evidence="11">D6</strain>
    </source>
</reference>
<dbReference type="GO" id="GO:0003677">
    <property type="term" value="F:DNA binding"/>
    <property type="evidence" value="ECO:0007669"/>
    <property type="project" value="UniProtKB-KW"/>
</dbReference>
<gene>
    <name evidence="11" type="ORF">SEMRO_1384_G268120.1</name>
</gene>
<dbReference type="Proteomes" id="UP001153069">
    <property type="component" value="Unassembled WGS sequence"/>
</dbReference>
<accession>A0A9N8ER55</accession>
<dbReference type="CDD" id="cd07322">
    <property type="entry name" value="PriL_PriS_Eukaryotic"/>
    <property type="match status" value="1"/>
</dbReference>
<keyword evidence="4" id="KW-0639">Primosome</keyword>
<evidence type="ECO:0000256" key="1">
    <source>
        <dbReference type="ARBA" id="ARBA00001966"/>
    </source>
</evidence>
<evidence type="ECO:0000256" key="7">
    <source>
        <dbReference type="ARBA" id="ARBA00023004"/>
    </source>
</evidence>
<evidence type="ECO:0000256" key="2">
    <source>
        <dbReference type="ARBA" id="ARBA00010564"/>
    </source>
</evidence>
<keyword evidence="12" id="KW-1185">Reference proteome</keyword>
<dbReference type="GO" id="GO:0006270">
    <property type="term" value="P:DNA replication initiation"/>
    <property type="evidence" value="ECO:0007669"/>
    <property type="project" value="TreeGrafter"/>
</dbReference>
<comment type="similarity">
    <text evidence="2">Belongs to the eukaryotic-type primase large subunit family.</text>
</comment>
<keyword evidence="7" id="KW-0408">Iron</keyword>
<dbReference type="InterPro" id="IPR058560">
    <property type="entry name" value="DNA_primase_C"/>
</dbReference>
<dbReference type="GO" id="GO:0046872">
    <property type="term" value="F:metal ion binding"/>
    <property type="evidence" value="ECO:0007669"/>
    <property type="project" value="UniProtKB-KW"/>
</dbReference>
<dbReference type="InterPro" id="IPR016558">
    <property type="entry name" value="DNA_primase_lsu_euk"/>
</dbReference>
<dbReference type="Pfam" id="PF04104">
    <property type="entry name" value="DNA_primase_lrg"/>
    <property type="match status" value="1"/>
</dbReference>
<name>A0A9N8ER55_9STRA</name>
<proteinExistence type="inferred from homology"/>
<evidence type="ECO:0000256" key="8">
    <source>
        <dbReference type="ARBA" id="ARBA00023014"/>
    </source>
</evidence>
<dbReference type="AlphaFoldDB" id="A0A9N8ER55"/>
<comment type="caution">
    <text evidence="11">The sequence shown here is derived from an EMBL/GenBank/DDBJ whole genome shotgun (WGS) entry which is preliminary data.</text>
</comment>
<evidence type="ECO:0000256" key="6">
    <source>
        <dbReference type="ARBA" id="ARBA00022723"/>
    </source>
</evidence>
<dbReference type="Gene3D" id="1.20.930.80">
    <property type="match status" value="1"/>
</dbReference>
<evidence type="ECO:0000313" key="11">
    <source>
        <dbReference type="EMBL" id="CAB9523160.1"/>
    </source>
</evidence>
<dbReference type="Pfam" id="PF26466">
    <property type="entry name" value="DNA_primase_lrg_N"/>
    <property type="match status" value="1"/>
</dbReference>
<dbReference type="GO" id="GO:0006269">
    <property type="term" value="P:DNA replication, synthesis of primer"/>
    <property type="evidence" value="ECO:0007669"/>
    <property type="project" value="UniProtKB-KW"/>
</dbReference>
<keyword evidence="5" id="KW-0235">DNA replication</keyword>
<dbReference type="PANTHER" id="PTHR10537">
    <property type="entry name" value="DNA PRIMASE LARGE SUBUNIT"/>
    <property type="match status" value="1"/>
</dbReference>
<evidence type="ECO:0000256" key="5">
    <source>
        <dbReference type="ARBA" id="ARBA00022705"/>
    </source>
</evidence>
<dbReference type="GO" id="GO:0051539">
    <property type="term" value="F:4 iron, 4 sulfur cluster binding"/>
    <property type="evidence" value="ECO:0007669"/>
    <property type="project" value="UniProtKB-KW"/>
</dbReference>
<dbReference type="GO" id="GO:0005658">
    <property type="term" value="C:alpha DNA polymerase:primase complex"/>
    <property type="evidence" value="ECO:0007669"/>
    <property type="project" value="TreeGrafter"/>
</dbReference>
<dbReference type="PANTHER" id="PTHR10537:SF3">
    <property type="entry name" value="DNA PRIMASE LARGE SUBUNIT"/>
    <property type="match status" value="1"/>
</dbReference>
<evidence type="ECO:0000256" key="9">
    <source>
        <dbReference type="ARBA" id="ARBA00023125"/>
    </source>
</evidence>